<keyword evidence="2" id="KW-1185">Reference proteome</keyword>
<comment type="caution">
    <text evidence="1">The sequence shown here is derived from an EMBL/GenBank/DDBJ whole genome shotgun (WGS) entry which is preliminary data.</text>
</comment>
<accession>A0AAE1A585</accession>
<organism evidence="1 2">
    <name type="scientific">Elysia crispata</name>
    <name type="common">lettuce slug</name>
    <dbReference type="NCBI Taxonomy" id="231223"/>
    <lineage>
        <taxon>Eukaryota</taxon>
        <taxon>Metazoa</taxon>
        <taxon>Spiralia</taxon>
        <taxon>Lophotrochozoa</taxon>
        <taxon>Mollusca</taxon>
        <taxon>Gastropoda</taxon>
        <taxon>Heterobranchia</taxon>
        <taxon>Euthyneura</taxon>
        <taxon>Panpulmonata</taxon>
        <taxon>Sacoglossa</taxon>
        <taxon>Placobranchoidea</taxon>
        <taxon>Plakobranchidae</taxon>
        <taxon>Elysia</taxon>
    </lineage>
</organism>
<evidence type="ECO:0000313" key="1">
    <source>
        <dbReference type="EMBL" id="KAK3781415.1"/>
    </source>
</evidence>
<sequence length="160" mass="17326">MIGDQEPGSACARTSSTNPSIILIPLSAWILSSGHGSPAFCLRELPLCQRESPQTTGGEESAGSLGARDATLPGYAALRNFLYRASTRMQEETQHPQATGDITTRVNIPALGIATLLPRVHSLNAKWGLSVRCLFARQNPRPLGNGVRYKTRDMMPHESQ</sequence>
<gene>
    <name evidence="1" type="ORF">RRG08_019041</name>
</gene>
<name>A0AAE1A585_9GAST</name>
<protein>
    <submittedName>
        <fullName evidence="1">Uncharacterized protein</fullName>
    </submittedName>
</protein>
<reference evidence="1" key="1">
    <citation type="journal article" date="2023" name="G3 (Bethesda)">
        <title>A reference genome for the long-term kleptoplast-retaining sea slug Elysia crispata morphotype clarki.</title>
        <authorList>
            <person name="Eastman K.E."/>
            <person name="Pendleton A.L."/>
            <person name="Shaikh M.A."/>
            <person name="Suttiyut T."/>
            <person name="Ogas R."/>
            <person name="Tomko P."/>
            <person name="Gavelis G."/>
            <person name="Widhalm J.R."/>
            <person name="Wisecaver J.H."/>
        </authorList>
    </citation>
    <scope>NUCLEOTIDE SEQUENCE</scope>
    <source>
        <strain evidence="1">ECLA1</strain>
    </source>
</reference>
<dbReference type="EMBL" id="JAWDGP010002624">
    <property type="protein sequence ID" value="KAK3781415.1"/>
    <property type="molecule type" value="Genomic_DNA"/>
</dbReference>
<dbReference type="Proteomes" id="UP001283361">
    <property type="component" value="Unassembled WGS sequence"/>
</dbReference>
<proteinExistence type="predicted"/>
<dbReference type="AlphaFoldDB" id="A0AAE1A585"/>
<evidence type="ECO:0000313" key="2">
    <source>
        <dbReference type="Proteomes" id="UP001283361"/>
    </source>
</evidence>